<dbReference type="GO" id="GO:0016491">
    <property type="term" value="F:oxidoreductase activity"/>
    <property type="evidence" value="ECO:0007669"/>
    <property type="project" value="UniProtKB-KW"/>
</dbReference>
<reference evidence="3 4" key="1">
    <citation type="submission" date="2018-12" db="EMBL/GenBank/DDBJ databases">
        <authorList>
            <person name="Li K."/>
        </authorList>
    </citation>
    <scope>NUCLEOTIDE SEQUENCE [LARGE SCALE GENOMIC DNA]</scope>
    <source>
        <strain evidence="4">CR22</strain>
    </source>
</reference>
<evidence type="ECO:0000313" key="4">
    <source>
        <dbReference type="Proteomes" id="UP000280197"/>
    </source>
</evidence>
<gene>
    <name evidence="3" type="ORF">EJC51_42900</name>
</gene>
<dbReference type="Proteomes" id="UP000280197">
    <property type="component" value="Chromosome"/>
</dbReference>
<dbReference type="KEGG" id="saqu:EJC51_42900"/>
<evidence type="ECO:0000256" key="1">
    <source>
        <dbReference type="ARBA" id="ARBA00023002"/>
    </source>
</evidence>
<dbReference type="InterPro" id="IPR051267">
    <property type="entry name" value="STEAP_metalloreductase"/>
</dbReference>
<name>A0A3S9ICZ8_9ACTN</name>
<dbReference type="EMBL" id="CP034463">
    <property type="protein sequence ID" value="AZP22250.1"/>
    <property type="molecule type" value="Genomic_DNA"/>
</dbReference>
<accession>A0A3S9ICZ8</accession>
<evidence type="ECO:0000313" key="3">
    <source>
        <dbReference type="EMBL" id="AZP22250.1"/>
    </source>
</evidence>
<dbReference type="Pfam" id="PF03807">
    <property type="entry name" value="F420_oxidored"/>
    <property type="match status" value="1"/>
</dbReference>
<proteinExistence type="predicted"/>
<feature type="domain" description="Pyrroline-5-carboxylate reductase catalytic N-terminal" evidence="2">
    <location>
        <begin position="3"/>
        <end position="107"/>
    </location>
</feature>
<dbReference type="Gene3D" id="3.40.50.720">
    <property type="entry name" value="NAD(P)-binding Rossmann-like Domain"/>
    <property type="match status" value="1"/>
</dbReference>
<dbReference type="InterPro" id="IPR028939">
    <property type="entry name" value="P5C_Rdtase_cat_N"/>
</dbReference>
<dbReference type="InterPro" id="IPR036291">
    <property type="entry name" value="NAD(P)-bd_dom_sf"/>
</dbReference>
<keyword evidence="4" id="KW-1185">Reference proteome</keyword>
<keyword evidence="1" id="KW-0560">Oxidoreductase</keyword>
<protein>
    <submittedName>
        <fullName evidence="3">NADP oxidoreductase</fullName>
    </submittedName>
</protein>
<dbReference type="PANTHER" id="PTHR14239:SF10">
    <property type="entry name" value="REDUCTASE"/>
    <property type="match status" value="1"/>
</dbReference>
<dbReference type="SUPFAM" id="SSF51735">
    <property type="entry name" value="NAD(P)-binding Rossmann-fold domains"/>
    <property type="match status" value="1"/>
</dbReference>
<evidence type="ECO:0000259" key="2">
    <source>
        <dbReference type="Pfam" id="PF03807"/>
    </source>
</evidence>
<sequence length="229" mass="23963">MRYAVLGTGIVGRTIAAKLASLGHEVVIGTRDPQATLARTDPDGMGNPPYAVWQADHADVLLKPFAEAAALGETIVNTTAGTAALTALDAAGSANLAGKVVIDVANPLDFSAGMPPTLDPVNTDSLGEQIQRAFPEAKVVKTLNTMTCAVMVEPTRVAGEHNVFVSGADTGAKKQVTELLVSFGWPEHSVIDLGGIETARGTEMLLPIWLRLMGTLGHADFNFHIQGAR</sequence>
<dbReference type="RefSeq" id="WP_126276056.1">
    <property type="nucleotide sequence ID" value="NZ_CP034463.1"/>
</dbReference>
<dbReference type="AlphaFoldDB" id="A0A3S9ICZ8"/>
<organism evidence="3 4">
    <name type="scientific">Streptomyces aquilus</name>
    <dbReference type="NCBI Taxonomy" id="2548456"/>
    <lineage>
        <taxon>Bacteria</taxon>
        <taxon>Bacillati</taxon>
        <taxon>Actinomycetota</taxon>
        <taxon>Actinomycetes</taxon>
        <taxon>Kitasatosporales</taxon>
        <taxon>Streptomycetaceae</taxon>
        <taxon>Streptomyces</taxon>
    </lineage>
</organism>
<dbReference type="PANTHER" id="PTHR14239">
    <property type="entry name" value="DUDULIN-RELATED"/>
    <property type="match status" value="1"/>
</dbReference>